<evidence type="ECO:0000256" key="2">
    <source>
        <dbReference type="SAM" id="MobiDB-lite"/>
    </source>
</evidence>
<feature type="compositionally biased region" description="Basic and acidic residues" evidence="2">
    <location>
        <begin position="137"/>
        <end position="147"/>
    </location>
</feature>
<feature type="transmembrane region" description="Helical" evidence="3">
    <location>
        <begin position="666"/>
        <end position="687"/>
    </location>
</feature>
<evidence type="ECO:0000313" key="6">
    <source>
        <dbReference type="Proteomes" id="UP000791440"/>
    </source>
</evidence>
<feature type="transmembrane region" description="Helical" evidence="3">
    <location>
        <begin position="694"/>
        <end position="713"/>
    </location>
</feature>
<feature type="region of interest" description="Disordered" evidence="2">
    <location>
        <begin position="137"/>
        <end position="196"/>
    </location>
</feature>
<evidence type="ECO:0000256" key="3">
    <source>
        <dbReference type="SAM" id="Phobius"/>
    </source>
</evidence>
<evidence type="ECO:0000259" key="4">
    <source>
        <dbReference type="Pfam" id="PF01694"/>
    </source>
</evidence>
<feature type="compositionally biased region" description="Low complexity" evidence="2">
    <location>
        <begin position="43"/>
        <end position="52"/>
    </location>
</feature>
<feature type="domain" description="Peptidase S54 rhomboid" evidence="4">
    <location>
        <begin position="597"/>
        <end position="734"/>
    </location>
</feature>
<dbReference type="PANTHER" id="PTHR45965:SF3">
    <property type="entry name" value="INACTIVE RHOMBOID PROTEIN 1"/>
    <property type="match status" value="1"/>
</dbReference>
<keyword evidence="3" id="KW-0472">Membrane</keyword>
<comment type="similarity">
    <text evidence="1">Belongs to the peptidase S54 family.</text>
</comment>
<feature type="compositionally biased region" description="Basic and acidic residues" evidence="2">
    <location>
        <begin position="256"/>
        <end position="267"/>
    </location>
</feature>
<dbReference type="GO" id="GO:0050708">
    <property type="term" value="P:regulation of protein secretion"/>
    <property type="evidence" value="ECO:0007669"/>
    <property type="project" value="TreeGrafter"/>
</dbReference>
<reference evidence="5" key="1">
    <citation type="journal article" date="2016" name="Insect Biochem. Mol. Biol.">
        <title>Multifaceted biological insights from a draft genome sequence of the tobacco hornworm moth, Manduca sexta.</title>
        <authorList>
            <person name="Kanost M.R."/>
            <person name="Arrese E.L."/>
            <person name="Cao X."/>
            <person name="Chen Y.R."/>
            <person name="Chellapilla S."/>
            <person name="Goldsmith M.R."/>
            <person name="Grosse-Wilde E."/>
            <person name="Heckel D.G."/>
            <person name="Herndon N."/>
            <person name="Jiang H."/>
            <person name="Papanicolaou A."/>
            <person name="Qu J."/>
            <person name="Soulages J.L."/>
            <person name="Vogel H."/>
            <person name="Walters J."/>
            <person name="Waterhouse R.M."/>
            <person name="Ahn S.J."/>
            <person name="Almeida F.C."/>
            <person name="An C."/>
            <person name="Aqrawi P."/>
            <person name="Bretschneider A."/>
            <person name="Bryant W.B."/>
            <person name="Bucks S."/>
            <person name="Chao H."/>
            <person name="Chevignon G."/>
            <person name="Christen J.M."/>
            <person name="Clarke D.F."/>
            <person name="Dittmer N.T."/>
            <person name="Ferguson L.C.F."/>
            <person name="Garavelou S."/>
            <person name="Gordon K.H.J."/>
            <person name="Gunaratna R.T."/>
            <person name="Han Y."/>
            <person name="Hauser F."/>
            <person name="He Y."/>
            <person name="Heidel-Fischer H."/>
            <person name="Hirsh A."/>
            <person name="Hu Y."/>
            <person name="Jiang H."/>
            <person name="Kalra D."/>
            <person name="Klinner C."/>
            <person name="Konig C."/>
            <person name="Kovar C."/>
            <person name="Kroll A.R."/>
            <person name="Kuwar S.S."/>
            <person name="Lee S.L."/>
            <person name="Lehman R."/>
            <person name="Li K."/>
            <person name="Li Z."/>
            <person name="Liang H."/>
            <person name="Lovelace S."/>
            <person name="Lu Z."/>
            <person name="Mansfield J.H."/>
            <person name="McCulloch K.J."/>
            <person name="Mathew T."/>
            <person name="Morton B."/>
            <person name="Muzny D.M."/>
            <person name="Neunemann D."/>
            <person name="Ongeri F."/>
            <person name="Pauchet Y."/>
            <person name="Pu L.L."/>
            <person name="Pyrousis I."/>
            <person name="Rao X.J."/>
            <person name="Redding A."/>
            <person name="Roesel C."/>
            <person name="Sanchez-Gracia A."/>
            <person name="Schaack S."/>
            <person name="Shukla A."/>
            <person name="Tetreau G."/>
            <person name="Wang Y."/>
            <person name="Xiong G.H."/>
            <person name="Traut W."/>
            <person name="Walsh T.K."/>
            <person name="Worley K.C."/>
            <person name="Wu D."/>
            <person name="Wu W."/>
            <person name="Wu Y.Q."/>
            <person name="Zhang X."/>
            <person name="Zou Z."/>
            <person name="Zucker H."/>
            <person name="Briscoe A.D."/>
            <person name="Burmester T."/>
            <person name="Clem R.J."/>
            <person name="Feyereisen R."/>
            <person name="Grimmelikhuijzen C.J.P."/>
            <person name="Hamodrakas S.J."/>
            <person name="Hansson B.S."/>
            <person name="Huguet E."/>
            <person name="Jermiin L.S."/>
            <person name="Lan Q."/>
            <person name="Lehman H.K."/>
            <person name="Lorenzen M."/>
            <person name="Merzendorfer H."/>
            <person name="Michalopoulos I."/>
            <person name="Morton D.B."/>
            <person name="Muthukrishnan S."/>
            <person name="Oakeshott J.G."/>
            <person name="Palmer W."/>
            <person name="Park Y."/>
            <person name="Passarelli A.L."/>
            <person name="Rozas J."/>
            <person name="Schwartz L.M."/>
            <person name="Smith W."/>
            <person name="Southgate A."/>
            <person name="Vilcinskas A."/>
            <person name="Vogt R."/>
            <person name="Wang P."/>
            <person name="Werren J."/>
            <person name="Yu X.Q."/>
            <person name="Zhou J.J."/>
            <person name="Brown S.J."/>
            <person name="Scherer S.E."/>
            <person name="Richards S."/>
            <person name="Blissard G.W."/>
        </authorList>
    </citation>
    <scope>NUCLEOTIDE SEQUENCE</scope>
</reference>
<dbReference type="GO" id="GO:0005789">
    <property type="term" value="C:endoplasmic reticulum membrane"/>
    <property type="evidence" value="ECO:0007669"/>
    <property type="project" value="TreeGrafter"/>
</dbReference>
<comment type="caution">
    <text evidence="5">The sequence shown here is derived from an EMBL/GenBank/DDBJ whole genome shotgun (WGS) entry which is preliminary data.</text>
</comment>
<keyword evidence="3" id="KW-1133">Transmembrane helix</keyword>
<dbReference type="GO" id="GO:0004252">
    <property type="term" value="F:serine-type endopeptidase activity"/>
    <property type="evidence" value="ECO:0007669"/>
    <property type="project" value="InterPro"/>
</dbReference>
<feature type="compositionally biased region" description="Pro residues" evidence="2">
    <location>
        <begin position="175"/>
        <end position="190"/>
    </location>
</feature>
<dbReference type="GO" id="GO:0042058">
    <property type="term" value="P:regulation of epidermal growth factor receptor signaling pathway"/>
    <property type="evidence" value="ECO:0007669"/>
    <property type="project" value="TreeGrafter"/>
</dbReference>
<feature type="compositionally biased region" description="Polar residues" evidence="2">
    <location>
        <begin position="218"/>
        <end position="228"/>
    </location>
</feature>
<dbReference type="PANTHER" id="PTHR45965">
    <property type="entry name" value="INACTIVE RHOMBOID PROTEIN"/>
    <property type="match status" value="1"/>
</dbReference>
<dbReference type="Proteomes" id="UP000791440">
    <property type="component" value="Unassembled WGS sequence"/>
</dbReference>
<feature type="compositionally biased region" description="Basic and acidic residues" evidence="2">
    <location>
        <begin position="162"/>
        <end position="173"/>
    </location>
</feature>
<feature type="region of interest" description="Disordered" evidence="2">
    <location>
        <begin position="213"/>
        <end position="277"/>
    </location>
</feature>
<dbReference type="FunFam" id="1.20.1540.10:FF:000025">
    <property type="entry name" value="Putative rhomboid family"/>
    <property type="match status" value="1"/>
</dbReference>
<reference evidence="5" key="2">
    <citation type="submission" date="2020-12" db="EMBL/GenBank/DDBJ databases">
        <authorList>
            <person name="Kanost M."/>
        </authorList>
    </citation>
    <scope>NUCLEOTIDE SEQUENCE</scope>
</reference>
<evidence type="ECO:0000313" key="5">
    <source>
        <dbReference type="EMBL" id="KAG6442419.1"/>
    </source>
</evidence>
<dbReference type="EMBL" id="JH668292">
    <property type="protein sequence ID" value="KAG6442419.1"/>
    <property type="molecule type" value="Genomic_DNA"/>
</dbReference>
<name>A0A921YNC0_MANSE</name>
<gene>
    <name evidence="5" type="ORF">O3G_MSEX002290</name>
</gene>
<accession>A0A921YNC0</accession>
<keyword evidence="3" id="KW-0812">Transmembrane</keyword>
<organism evidence="5 6">
    <name type="scientific">Manduca sexta</name>
    <name type="common">Tobacco hawkmoth</name>
    <name type="synonym">Tobacco hornworm</name>
    <dbReference type="NCBI Taxonomy" id="7130"/>
    <lineage>
        <taxon>Eukaryota</taxon>
        <taxon>Metazoa</taxon>
        <taxon>Ecdysozoa</taxon>
        <taxon>Arthropoda</taxon>
        <taxon>Hexapoda</taxon>
        <taxon>Insecta</taxon>
        <taxon>Pterygota</taxon>
        <taxon>Neoptera</taxon>
        <taxon>Endopterygota</taxon>
        <taxon>Lepidoptera</taxon>
        <taxon>Glossata</taxon>
        <taxon>Ditrysia</taxon>
        <taxon>Bombycoidea</taxon>
        <taxon>Sphingidae</taxon>
        <taxon>Sphinginae</taxon>
        <taxon>Sphingini</taxon>
        <taxon>Manduca</taxon>
    </lineage>
</organism>
<dbReference type="InterPro" id="IPR022764">
    <property type="entry name" value="Peptidase_S54_rhomboid_dom"/>
</dbReference>
<feature type="transmembrane region" description="Helical" evidence="3">
    <location>
        <begin position="748"/>
        <end position="771"/>
    </location>
</feature>
<dbReference type="AlphaFoldDB" id="A0A921YNC0"/>
<dbReference type="InterPro" id="IPR051512">
    <property type="entry name" value="Inactive_Rhomboid"/>
</dbReference>
<feature type="transmembrane region" description="Helical" evidence="3">
    <location>
        <begin position="602"/>
        <end position="625"/>
    </location>
</feature>
<keyword evidence="6" id="KW-1185">Reference proteome</keyword>
<sequence length="805" mass="88959">MILFCVEKNFVNIFNPYYLLFSCYRRSSAGLLAPQLACQTSTSTAAPTQSHQPPASPPRIVSAPPPALAQPVPESVPQPAHEEGVRLRRVHTVAVRDYLKRETQTFFGVQRDNEREQKKLWYERRRRHAARALGDLRLDLPPDHHPDDDDISMYGASGAAPREARGRARERPDVLPAPAPLGEPPPPTLPRPGKDSVARLTLTGLSYVVTAVTRRSRQSTSAQWSRSFRASAASPQDDVDVDDVFFTPPTSTTPLQHHEEENVESKGARSPLGSGGVEYRRPERSVSWGAGGVRIHSPMLEPLADNSNRRQFGMGVVGRFFRRSLRKSMTRQEDIARQLDELTDYRPYFTWWVSTVQTLVLLLSLLCYGFGPVGFGRHTHSGQVLVKSLSLQQVEWEEPASFWLGPRAADLIHLGAKFAPCMRRDARIARAIAASARRERDTACCIRNDDSGCVQSSKADCSNTISTWKKWSSGDSGPGGRISGSVCGLDPKFCEAPRSIAPHEWPDDITKWPICRKSVLDGSAAAGRAGHAAEHMACEVIAHPCCIGVHGQCVITTREHCDFVKGYFHEEASLCSQVSCLDDVCGMLPFMRRRRPDQLYRAWTSLFVHAGLLHLAATLALQWLFMRDLEKMAGPVRIAVIYLGSGVAGNMASSIFEPYRAEVGPAGSHFGLLACLIVEVIGAWPILRHPRRAILKLVGAAIALFLLGLLPWIDNFAHVFGFVFGFLLSYALLPFITFGPYERRRKIVLVWVCLVSAAGMVCALVALFYAAPAYECAACAYFTCLPFAPDMCASQDVRVRQLDGV</sequence>
<protein>
    <recommendedName>
        <fullName evidence="4">Peptidase S54 rhomboid domain-containing protein</fullName>
    </recommendedName>
</protein>
<dbReference type="Pfam" id="PF01694">
    <property type="entry name" value="Rhomboid"/>
    <property type="match status" value="1"/>
</dbReference>
<proteinExistence type="inferred from homology"/>
<evidence type="ECO:0000256" key="1">
    <source>
        <dbReference type="ARBA" id="ARBA00009045"/>
    </source>
</evidence>
<feature type="transmembrane region" description="Helical" evidence="3">
    <location>
        <begin position="719"/>
        <end position="741"/>
    </location>
</feature>
<feature type="region of interest" description="Disordered" evidence="2">
    <location>
        <begin position="43"/>
        <end position="84"/>
    </location>
</feature>